<keyword evidence="2" id="KW-1185">Reference proteome</keyword>
<reference evidence="1 2" key="1">
    <citation type="journal article" date="2019" name="Genome Biol. Evol.">
        <title>Insights into the evolution of the New World diploid cottons (Gossypium, subgenus Houzingenia) based on genome sequencing.</title>
        <authorList>
            <person name="Grover C.E."/>
            <person name="Arick M.A. 2nd"/>
            <person name="Thrash A."/>
            <person name="Conover J.L."/>
            <person name="Sanders W.S."/>
            <person name="Peterson D.G."/>
            <person name="Frelichowski J.E."/>
            <person name="Scheffler J.A."/>
            <person name="Scheffler B.E."/>
            <person name="Wendel J.F."/>
        </authorList>
    </citation>
    <scope>NUCLEOTIDE SEQUENCE [LARGE SCALE GENOMIC DNA]</scope>
    <source>
        <strain evidence="1">5</strain>
        <tissue evidence="1">Leaf</tissue>
    </source>
</reference>
<gene>
    <name evidence="1" type="ORF">Gogos_021365</name>
</gene>
<dbReference type="OrthoDB" id="1000485at2759"/>
<sequence>METELALLSLNEEEEEIPQIQTNPSMQKEVGDFQLVGCFQTASIIHFPAMKSTMANLWHPVYGVQIRDLGEKRALSMNNIWLRKEGEGKWEENWMENKSRGFNQKNGDLKGNKGKTIDPILGLSLEGRVSSGEQQKNKL</sequence>
<proteinExistence type="predicted"/>
<evidence type="ECO:0008006" key="3">
    <source>
        <dbReference type="Google" id="ProtNLM"/>
    </source>
</evidence>
<organism evidence="1 2">
    <name type="scientific">Gossypium gossypioides</name>
    <name type="common">Mexican cotton</name>
    <name type="synonym">Selera gossypioides</name>
    <dbReference type="NCBI Taxonomy" id="34282"/>
    <lineage>
        <taxon>Eukaryota</taxon>
        <taxon>Viridiplantae</taxon>
        <taxon>Streptophyta</taxon>
        <taxon>Embryophyta</taxon>
        <taxon>Tracheophyta</taxon>
        <taxon>Spermatophyta</taxon>
        <taxon>Magnoliopsida</taxon>
        <taxon>eudicotyledons</taxon>
        <taxon>Gunneridae</taxon>
        <taxon>Pentapetalae</taxon>
        <taxon>rosids</taxon>
        <taxon>malvids</taxon>
        <taxon>Malvales</taxon>
        <taxon>Malvaceae</taxon>
        <taxon>Malvoideae</taxon>
        <taxon>Gossypium</taxon>
    </lineage>
</organism>
<dbReference type="EMBL" id="JABEZY010262590">
    <property type="protein sequence ID" value="MBA0754588.1"/>
    <property type="molecule type" value="Genomic_DNA"/>
</dbReference>
<dbReference type="AlphaFoldDB" id="A0A7J9D1W1"/>
<accession>A0A7J9D1W1</accession>
<protein>
    <recommendedName>
        <fullName evidence="3">DUF4283 domain-containing protein</fullName>
    </recommendedName>
</protein>
<name>A0A7J9D1W1_GOSGO</name>
<evidence type="ECO:0000313" key="1">
    <source>
        <dbReference type="EMBL" id="MBA0754588.1"/>
    </source>
</evidence>
<dbReference type="Proteomes" id="UP000593579">
    <property type="component" value="Unassembled WGS sequence"/>
</dbReference>
<evidence type="ECO:0000313" key="2">
    <source>
        <dbReference type="Proteomes" id="UP000593579"/>
    </source>
</evidence>
<comment type="caution">
    <text evidence="1">The sequence shown here is derived from an EMBL/GenBank/DDBJ whole genome shotgun (WGS) entry which is preliminary data.</text>
</comment>